<dbReference type="AlphaFoldDB" id="A0AAV2S1A5"/>
<feature type="region of interest" description="Disordered" evidence="5">
    <location>
        <begin position="84"/>
        <end position="104"/>
    </location>
</feature>
<feature type="chain" id="PRO_5043449862" description="Peptidase S1 domain-containing protein" evidence="6">
    <location>
        <begin position="20"/>
        <end position="406"/>
    </location>
</feature>
<dbReference type="InterPro" id="IPR009003">
    <property type="entry name" value="Peptidase_S1_PA"/>
</dbReference>
<name>A0AAV2S1A5_MEGNR</name>
<evidence type="ECO:0000256" key="4">
    <source>
        <dbReference type="ARBA" id="ARBA00024195"/>
    </source>
</evidence>
<dbReference type="Gene3D" id="2.40.10.10">
    <property type="entry name" value="Trypsin-like serine proteases"/>
    <property type="match status" value="1"/>
</dbReference>
<dbReference type="SUPFAM" id="SSF50494">
    <property type="entry name" value="Trypsin-like serine proteases"/>
    <property type="match status" value="1"/>
</dbReference>
<dbReference type="Proteomes" id="UP001497623">
    <property type="component" value="Unassembled WGS sequence"/>
</dbReference>
<evidence type="ECO:0000256" key="1">
    <source>
        <dbReference type="ARBA" id="ARBA00022729"/>
    </source>
</evidence>
<dbReference type="InterPro" id="IPR001314">
    <property type="entry name" value="Peptidase_S1A"/>
</dbReference>
<evidence type="ECO:0000313" key="8">
    <source>
        <dbReference type="EMBL" id="CAL4147967.1"/>
    </source>
</evidence>
<evidence type="ECO:0000313" key="9">
    <source>
        <dbReference type="Proteomes" id="UP001497623"/>
    </source>
</evidence>
<evidence type="ECO:0000259" key="7">
    <source>
        <dbReference type="PROSITE" id="PS50240"/>
    </source>
</evidence>
<reference evidence="8 9" key="1">
    <citation type="submission" date="2024-05" db="EMBL/GenBank/DDBJ databases">
        <authorList>
            <person name="Wallberg A."/>
        </authorList>
    </citation>
    <scope>NUCLEOTIDE SEQUENCE [LARGE SCALE GENOMIC DNA]</scope>
</reference>
<keyword evidence="1 6" id="KW-0732">Signal</keyword>
<comment type="caution">
    <text evidence="8">The sequence shown here is derived from an EMBL/GenBank/DDBJ whole genome shotgun (WGS) entry which is preliminary data.</text>
</comment>
<protein>
    <recommendedName>
        <fullName evidence="7">Peptidase S1 domain-containing protein</fullName>
    </recommendedName>
</protein>
<dbReference type="EMBL" id="CAXKWB010036323">
    <property type="protein sequence ID" value="CAL4147967.1"/>
    <property type="molecule type" value="Genomic_DNA"/>
</dbReference>
<accession>A0AAV2S1A5</accession>
<proteinExistence type="inferred from homology"/>
<feature type="signal peptide" evidence="6">
    <location>
        <begin position="1"/>
        <end position="19"/>
    </location>
</feature>
<gene>
    <name evidence="8" type="ORF">MNOR_LOCUS30160</name>
</gene>
<dbReference type="Pfam" id="PF00089">
    <property type="entry name" value="Trypsin"/>
    <property type="match status" value="1"/>
</dbReference>
<feature type="compositionally biased region" description="Low complexity" evidence="5">
    <location>
        <begin position="85"/>
        <end position="97"/>
    </location>
</feature>
<keyword evidence="3" id="KW-0325">Glycoprotein</keyword>
<feature type="domain" description="Peptidase S1" evidence="7">
    <location>
        <begin position="142"/>
        <end position="405"/>
    </location>
</feature>
<dbReference type="FunFam" id="2.40.10.10:FF:000028">
    <property type="entry name" value="Serine protease easter"/>
    <property type="match status" value="1"/>
</dbReference>
<comment type="similarity">
    <text evidence="4">Belongs to the peptidase S1 family. CLIP subfamily.</text>
</comment>
<evidence type="ECO:0000256" key="3">
    <source>
        <dbReference type="ARBA" id="ARBA00023180"/>
    </source>
</evidence>
<keyword evidence="2" id="KW-1015">Disulfide bond</keyword>
<dbReference type="PANTHER" id="PTHR24256">
    <property type="entry name" value="TRYPTASE-RELATED"/>
    <property type="match status" value="1"/>
</dbReference>
<dbReference type="InterPro" id="IPR001254">
    <property type="entry name" value="Trypsin_dom"/>
</dbReference>
<evidence type="ECO:0000256" key="5">
    <source>
        <dbReference type="SAM" id="MobiDB-lite"/>
    </source>
</evidence>
<sequence>MRVYVILTVVLTYVSICRGQVHFGDDPPANNQQDDTSDRLGLLAGTLGVAAVPTTGQNSFNPAGSQATRQAGCFCHPSNQECPAGTQTRGTQRRTTTSNRIANAPGEDCPGQKVCCSGGATNLPIQRGPSPAGPIIQQDCGVQGSFPRSPNPLEASFGEFPWMTVILEQNNKFIGGGALISNDWILTAAHKVQQYISRPQSLKIRIGDFDVSRADENPQFPHVEVAVQQIIIHPQFDPSKLSNDVALLRLSRPVDRRNSPHIERVCLPDQGQTFSPQRCWVTGWGEESFQGGNVGSTGGGKLNKVDVPIWDPFVCQERLREAGRDRPSIGPNYNLDMTSWLCAGGEPGKDACSGDGGAPLVCEGSDGRFAVVGLVAWGLGCGQQNVPGVYVNVPSYVNFIRQNTGI</sequence>
<dbReference type="GO" id="GO:0004252">
    <property type="term" value="F:serine-type endopeptidase activity"/>
    <property type="evidence" value="ECO:0007669"/>
    <property type="project" value="InterPro"/>
</dbReference>
<dbReference type="FunFam" id="2.40.10.10:FF:000002">
    <property type="entry name" value="Transmembrane protease serine"/>
    <property type="match status" value="1"/>
</dbReference>
<dbReference type="GO" id="GO:0006508">
    <property type="term" value="P:proteolysis"/>
    <property type="evidence" value="ECO:0007669"/>
    <property type="project" value="InterPro"/>
</dbReference>
<dbReference type="SMART" id="SM00020">
    <property type="entry name" value="Tryp_SPc"/>
    <property type="match status" value="1"/>
</dbReference>
<dbReference type="InterPro" id="IPR043504">
    <property type="entry name" value="Peptidase_S1_PA_chymotrypsin"/>
</dbReference>
<dbReference type="PROSITE" id="PS50240">
    <property type="entry name" value="TRYPSIN_DOM"/>
    <property type="match status" value="1"/>
</dbReference>
<keyword evidence="9" id="KW-1185">Reference proteome</keyword>
<organism evidence="8 9">
    <name type="scientific">Meganyctiphanes norvegica</name>
    <name type="common">Northern krill</name>
    <name type="synonym">Thysanopoda norvegica</name>
    <dbReference type="NCBI Taxonomy" id="48144"/>
    <lineage>
        <taxon>Eukaryota</taxon>
        <taxon>Metazoa</taxon>
        <taxon>Ecdysozoa</taxon>
        <taxon>Arthropoda</taxon>
        <taxon>Crustacea</taxon>
        <taxon>Multicrustacea</taxon>
        <taxon>Malacostraca</taxon>
        <taxon>Eumalacostraca</taxon>
        <taxon>Eucarida</taxon>
        <taxon>Euphausiacea</taxon>
        <taxon>Euphausiidae</taxon>
        <taxon>Meganyctiphanes</taxon>
    </lineage>
</organism>
<evidence type="ECO:0000256" key="2">
    <source>
        <dbReference type="ARBA" id="ARBA00023157"/>
    </source>
</evidence>
<dbReference type="InterPro" id="IPR051487">
    <property type="entry name" value="Ser/Thr_Proteases_Immune/Dev"/>
</dbReference>
<dbReference type="PRINTS" id="PR00722">
    <property type="entry name" value="CHYMOTRYPSIN"/>
</dbReference>
<dbReference type="CDD" id="cd00190">
    <property type="entry name" value="Tryp_SPc"/>
    <property type="match status" value="1"/>
</dbReference>
<evidence type="ECO:0000256" key="6">
    <source>
        <dbReference type="SAM" id="SignalP"/>
    </source>
</evidence>